<dbReference type="Pfam" id="PF00072">
    <property type="entry name" value="Response_reg"/>
    <property type="match status" value="1"/>
</dbReference>
<dbReference type="GO" id="GO:0000160">
    <property type="term" value="P:phosphorelay signal transduction system"/>
    <property type="evidence" value="ECO:0007669"/>
    <property type="project" value="InterPro"/>
</dbReference>
<dbReference type="CDD" id="cd06170">
    <property type="entry name" value="LuxR_C_like"/>
    <property type="match status" value="1"/>
</dbReference>
<protein>
    <submittedName>
        <fullName evidence="6">Response regulator transcription factor</fullName>
    </submittedName>
</protein>
<dbReference type="InterPro" id="IPR016032">
    <property type="entry name" value="Sig_transdc_resp-reg_C-effctor"/>
</dbReference>
<dbReference type="GO" id="GO:0003677">
    <property type="term" value="F:DNA binding"/>
    <property type="evidence" value="ECO:0007669"/>
    <property type="project" value="UniProtKB-KW"/>
</dbReference>
<organism evidence="6 7">
    <name type="scientific">Dyadobacter psychrotolerans</name>
    <dbReference type="NCBI Taxonomy" id="2541721"/>
    <lineage>
        <taxon>Bacteria</taxon>
        <taxon>Pseudomonadati</taxon>
        <taxon>Bacteroidota</taxon>
        <taxon>Cytophagia</taxon>
        <taxon>Cytophagales</taxon>
        <taxon>Spirosomataceae</taxon>
        <taxon>Dyadobacter</taxon>
    </lineage>
</organism>
<dbReference type="PROSITE" id="PS50043">
    <property type="entry name" value="HTH_LUXR_2"/>
    <property type="match status" value="1"/>
</dbReference>
<dbReference type="RefSeq" id="WP_131958402.1">
    <property type="nucleotide sequence ID" value="NZ_SMFL01000003.1"/>
</dbReference>
<dbReference type="EMBL" id="SMFL01000003">
    <property type="protein sequence ID" value="TDE16870.1"/>
    <property type="molecule type" value="Genomic_DNA"/>
</dbReference>
<evidence type="ECO:0000259" key="4">
    <source>
        <dbReference type="PROSITE" id="PS50043"/>
    </source>
</evidence>
<evidence type="ECO:0000256" key="3">
    <source>
        <dbReference type="PROSITE-ProRule" id="PRU00169"/>
    </source>
</evidence>
<dbReference type="OrthoDB" id="941719at2"/>
<keyword evidence="7" id="KW-1185">Reference proteome</keyword>
<dbReference type="InterPro" id="IPR039420">
    <property type="entry name" value="WalR-like"/>
</dbReference>
<dbReference type="InterPro" id="IPR000792">
    <property type="entry name" value="Tscrpt_reg_LuxR_C"/>
</dbReference>
<accession>A0A4R5DWS2</accession>
<gene>
    <name evidence="6" type="ORF">E0F88_11675</name>
</gene>
<dbReference type="PANTHER" id="PTHR43214">
    <property type="entry name" value="TWO-COMPONENT RESPONSE REGULATOR"/>
    <property type="match status" value="1"/>
</dbReference>
<dbReference type="AlphaFoldDB" id="A0A4R5DWS2"/>
<dbReference type="InterPro" id="IPR058245">
    <property type="entry name" value="NreC/VraR/RcsB-like_REC"/>
</dbReference>
<dbReference type="SUPFAM" id="SSF46894">
    <property type="entry name" value="C-terminal effector domain of the bipartite response regulators"/>
    <property type="match status" value="1"/>
</dbReference>
<sequence length="207" mass="23315">MLKIAVIEDYFVFRFGLRGLLEKNFSELDLMETEHSADYGEKLERFQPDLVILGINGAGKANGFYLTKKIKTLYKKVPVIIYDIQADYAAAVKYIRSSANGYLSKTDGEDELLTCIKTVMLGKNYVCRKIQENIIEHLIMDKPASRVHKKLSTRESEIASHISDGEKTSDIAHKLGLKSSTVSTMKSKIYSKLGVSNAVELRMRIKA</sequence>
<dbReference type="PANTHER" id="PTHR43214:SF43">
    <property type="entry name" value="TWO-COMPONENT RESPONSE REGULATOR"/>
    <property type="match status" value="1"/>
</dbReference>
<name>A0A4R5DWS2_9BACT</name>
<dbReference type="SUPFAM" id="SSF52172">
    <property type="entry name" value="CheY-like"/>
    <property type="match status" value="1"/>
</dbReference>
<evidence type="ECO:0000313" key="7">
    <source>
        <dbReference type="Proteomes" id="UP000294850"/>
    </source>
</evidence>
<feature type="domain" description="Response regulatory" evidence="5">
    <location>
        <begin position="3"/>
        <end position="120"/>
    </location>
</feature>
<comment type="caution">
    <text evidence="3">Lacks conserved residue(s) required for the propagation of feature annotation.</text>
</comment>
<dbReference type="InterPro" id="IPR036388">
    <property type="entry name" value="WH-like_DNA-bd_sf"/>
</dbReference>
<dbReference type="Proteomes" id="UP000294850">
    <property type="component" value="Unassembled WGS sequence"/>
</dbReference>
<feature type="domain" description="HTH luxR-type" evidence="4">
    <location>
        <begin position="144"/>
        <end position="207"/>
    </location>
</feature>
<dbReference type="InterPro" id="IPR011006">
    <property type="entry name" value="CheY-like_superfamily"/>
</dbReference>
<dbReference type="GO" id="GO:0006355">
    <property type="term" value="P:regulation of DNA-templated transcription"/>
    <property type="evidence" value="ECO:0007669"/>
    <property type="project" value="InterPro"/>
</dbReference>
<keyword evidence="1" id="KW-0597">Phosphoprotein</keyword>
<comment type="caution">
    <text evidence="6">The sequence shown here is derived from an EMBL/GenBank/DDBJ whole genome shotgun (WGS) entry which is preliminary data.</text>
</comment>
<proteinExistence type="predicted"/>
<evidence type="ECO:0000313" key="6">
    <source>
        <dbReference type="EMBL" id="TDE16870.1"/>
    </source>
</evidence>
<evidence type="ECO:0000259" key="5">
    <source>
        <dbReference type="PROSITE" id="PS50110"/>
    </source>
</evidence>
<dbReference type="PROSITE" id="PS50110">
    <property type="entry name" value="RESPONSE_REGULATORY"/>
    <property type="match status" value="1"/>
</dbReference>
<dbReference type="CDD" id="cd17535">
    <property type="entry name" value="REC_NarL-like"/>
    <property type="match status" value="1"/>
</dbReference>
<keyword evidence="2" id="KW-0238">DNA-binding</keyword>
<dbReference type="Gene3D" id="1.10.10.10">
    <property type="entry name" value="Winged helix-like DNA-binding domain superfamily/Winged helix DNA-binding domain"/>
    <property type="match status" value="1"/>
</dbReference>
<dbReference type="SMART" id="SM00448">
    <property type="entry name" value="REC"/>
    <property type="match status" value="1"/>
</dbReference>
<reference evidence="6 7" key="1">
    <citation type="submission" date="2019-03" db="EMBL/GenBank/DDBJ databases">
        <title>Dyadobacter AR-3-6 sp. nov., isolated from arctic soil.</title>
        <authorList>
            <person name="Chaudhary D.K."/>
        </authorList>
    </citation>
    <scope>NUCLEOTIDE SEQUENCE [LARGE SCALE GENOMIC DNA]</scope>
    <source>
        <strain evidence="6 7">AR-3-6</strain>
    </source>
</reference>
<evidence type="ECO:0000256" key="2">
    <source>
        <dbReference type="ARBA" id="ARBA00023125"/>
    </source>
</evidence>
<evidence type="ECO:0000256" key="1">
    <source>
        <dbReference type="ARBA" id="ARBA00022553"/>
    </source>
</evidence>
<dbReference type="Gene3D" id="3.40.50.2300">
    <property type="match status" value="1"/>
</dbReference>
<dbReference type="InterPro" id="IPR001789">
    <property type="entry name" value="Sig_transdc_resp-reg_receiver"/>
</dbReference>
<dbReference type="SMART" id="SM00421">
    <property type="entry name" value="HTH_LUXR"/>
    <property type="match status" value="1"/>
</dbReference>
<dbReference type="Pfam" id="PF00196">
    <property type="entry name" value="GerE"/>
    <property type="match status" value="1"/>
</dbReference>
<dbReference type="PRINTS" id="PR00038">
    <property type="entry name" value="HTHLUXR"/>
</dbReference>